<protein>
    <submittedName>
        <fullName evidence="1">Uncharacterized protein</fullName>
    </submittedName>
</protein>
<dbReference type="EMBL" id="OFSN01000015">
    <property type="protein sequence ID" value="SOY66060.1"/>
    <property type="molecule type" value="Genomic_DNA"/>
</dbReference>
<sequence length="63" mass="6599">MCASTEAVPVPACLLPSPACGRRAGERAGRGYAAALYFVDAPALSPTLSRKRERGYTVGSSKR</sequence>
<accession>A0A375C9Z9</accession>
<name>A0A375C9Z9_9BURK</name>
<evidence type="ECO:0000313" key="1">
    <source>
        <dbReference type="EMBL" id="SOY66060.1"/>
    </source>
</evidence>
<reference evidence="1" key="1">
    <citation type="submission" date="2018-01" db="EMBL/GenBank/DDBJ databases">
        <authorList>
            <person name="Clerissi C."/>
        </authorList>
    </citation>
    <scope>NUCLEOTIDE SEQUENCE</scope>
    <source>
        <strain evidence="1">Cupriavidus taiwanensis LMG 19430</strain>
    </source>
</reference>
<dbReference type="Proteomes" id="UP000257016">
    <property type="component" value="Unassembled WGS sequence"/>
</dbReference>
<gene>
    <name evidence="1" type="ORF">CBM2586_B10655</name>
</gene>
<proteinExistence type="predicted"/>
<organism evidence="1">
    <name type="scientific">Cupriavidus taiwanensis</name>
    <dbReference type="NCBI Taxonomy" id="164546"/>
    <lineage>
        <taxon>Bacteria</taxon>
        <taxon>Pseudomonadati</taxon>
        <taxon>Pseudomonadota</taxon>
        <taxon>Betaproteobacteria</taxon>
        <taxon>Burkholderiales</taxon>
        <taxon>Burkholderiaceae</taxon>
        <taxon>Cupriavidus</taxon>
    </lineage>
</organism>
<comment type="caution">
    <text evidence="1">The sequence shown here is derived from an EMBL/GenBank/DDBJ whole genome shotgun (WGS) entry which is preliminary data.</text>
</comment>
<dbReference type="AlphaFoldDB" id="A0A375C9Z9"/>